<dbReference type="Proteomes" id="UP000320176">
    <property type="component" value="Unassembled WGS sequence"/>
</dbReference>
<protein>
    <submittedName>
        <fullName evidence="1">Uncharacterized protein</fullName>
    </submittedName>
</protein>
<organism evidence="1 2">
    <name type="scientific">Stieleria varia</name>
    <dbReference type="NCBI Taxonomy" id="2528005"/>
    <lineage>
        <taxon>Bacteria</taxon>
        <taxon>Pseudomonadati</taxon>
        <taxon>Planctomycetota</taxon>
        <taxon>Planctomycetia</taxon>
        <taxon>Pirellulales</taxon>
        <taxon>Pirellulaceae</taxon>
        <taxon>Stieleria</taxon>
    </lineage>
</organism>
<evidence type="ECO:0000313" key="1">
    <source>
        <dbReference type="EMBL" id="TWT87045.1"/>
    </source>
</evidence>
<proteinExistence type="predicted"/>
<accession>A0A5C5ZIU5</accession>
<dbReference type="AlphaFoldDB" id="A0A5C5ZIU5"/>
<name>A0A5C5ZIU5_9BACT</name>
<sequence>MLAIELPSFTLGNLVMPSQLRIPDRWPIRLSRSDNALMTPTVPTLTPALRSCHCMPPQIGNPNAQNVRAVKMQTLPGGVNPTWDCTQSGNCL</sequence>
<comment type="caution">
    <text evidence="1">The sequence shown here is derived from an EMBL/GenBank/DDBJ whole genome shotgun (WGS) entry which is preliminary data.</text>
</comment>
<dbReference type="EMBL" id="SJPN01000035">
    <property type="protein sequence ID" value="TWT87045.1"/>
    <property type="molecule type" value="Genomic_DNA"/>
</dbReference>
<reference evidence="1 2" key="1">
    <citation type="submission" date="2019-02" db="EMBL/GenBank/DDBJ databases">
        <title>Deep-cultivation of Planctomycetes and their phenomic and genomic characterization uncovers novel biology.</title>
        <authorList>
            <person name="Wiegand S."/>
            <person name="Jogler M."/>
            <person name="Boedeker C."/>
            <person name="Pinto D."/>
            <person name="Vollmers J."/>
            <person name="Rivas-Marin E."/>
            <person name="Kohn T."/>
            <person name="Peeters S.H."/>
            <person name="Heuer A."/>
            <person name="Rast P."/>
            <person name="Oberbeckmann S."/>
            <person name="Bunk B."/>
            <person name="Jeske O."/>
            <person name="Meyerdierks A."/>
            <person name="Storesund J.E."/>
            <person name="Kallscheuer N."/>
            <person name="Luecker S."/>
            <person name="Lage O.M."/>
            <person name="Pohl T."/>
            <person name="Merkel B.J."/>
            <person name="Hornburger P."/>
            <person name="Mueller R.-W."/>
            <person name="Bruemmer F."/>
            <person name="Labrenz M."/>
            <person name="Spormann A.M."/>
            <person name="Op Den Camp H."/>
            <person name="Overmann J."/>
            <person name="Amann R."/>
            <person name="Jetten M.S.M."/>
            <person name="Mascher T."/>
            <person name="Medema M.H."/>
            <person name="Devos D.P."/>
            <person name="Kaster A.-K."/>
            <person name="Ovreas L."/>
            <person name="Rohde M."/>
            <person name="Galperin M.Y."/>
            <person name="Jogler C."/>
        </authorList>
    </citation>
    <scope>NUCLEOTIDE SEQUENCE [LARGE SCALE GENOMIC DNA]</scope>
    <source>
        <strain evidence="1 2">Pla52n</strain>
    </source>
</reference>
<gene>
    <name evidence="1" type="ORF">Pla52n_70180</name>
</gene>
<keyword evidence="2" id="KW-1185">Reference proteome</keyword>
<evidence type="ECO:0000313" key="2">
    <source>
        <dbReference type="Proteomes" id="UP000320176"/>
    </source>
</evidence>